<dbReference type="STRING" id="3076.A0A2P6TVW2"/>
<keyword evidence="6" id="KW-0812">Transmembrane</keyword>
<feature type="domain" description="Pseudouridine synthase I TruA alpha/beta" evidence="7">
    <location>
        <begin position="149"/>
        <end position="221"/>
    </location>
</feature>
<dbReference type="Pfam" id="PF01416">
    <property type="entry name" value="PseudoU_synth_1"/>
    <property type="match status" value="2"/>
</dbReference>
<dbReference type="GO" id="GO:0003723">
    <property type="term" value="F:RNA binding"/>
    <property type="evidence" value="ECO:0007669"/>
    <property type="project" value="InterPro"/>
</dbReference>
<dbReference type="InterPro" id="IPR020103">
    <property type="entry name" value="PsdUridine_synth_cat_dom_sf"/>
</dbReference>
<dbReference type="SUPFAM" id="SSF103481">
    <property type="entry name" value="Multidrug resistance efflux transporter EmrE"/>
    <property type="match status" value="1"/>
</dbReference>
<evidence type="ECO:0000256" key="4">
    <source>
        <dbReference type="RuleBase" id="RU003792"/>
    </source>
</evidence>
<dbReference type="GO" id="GO:0160147">
    <property type="term" value="F:tRNA pseudouridine(38-40) synthase activity"/>
    <property type="evidence" value="ECO:0007669"/>
    <property type="project" value="UniProtKB-EC"/>
</dbReference>
<evidence type="ECO:0000256" key="3">
    <source>
        <dbReference type="ARBA" id="ARBA00023235"/>
    </source>
</evidence>
<dbReference type="Proteomes" id="UP000239899">
    <property type="component" value="Unassembled WGS sequence"/>
</dbReference>
<proteinExistence type="inferred from homology"/>
<evidence type="ECO:0000313" key="9">
    <source>
        <dbReference type="Proteomes" id="UP000239899"/>
    </source>
</evidence>
<evidence type="ECO:0000256" key="5">
    <source>
        <dbReference type="SAM" id="MobiDB-lite"/>
    </source>
</evidence>
<dbReference type="AlphaFoldDB" id="A0A2P6TVW2"/>
<dbReference type="Gene3D" id="3.30.70.660">
    <property type="entry name" value="Pseudouridine synthase I, catalytic domain, C-terminal subdomain"/>
    <property type="match status" value="1"/>
</dbReference>
<dbReference type="PANTHER" id="PTHR11142">
    <property type="entry name" value="PSEUDOURIDYLATE SYNTHASE"/>
    <property type="match status" value="1"/>
</dbReference>
<keyword evidence="6" id="KW-1133">Transmembrane helix</keyword>
<dbReference type="EC" id="5.4.99.12" evidence="4"/>
<name>A0A2P6TVW2_CHLSO</name>
<feature type="compositionally biased region" description="Low complexity" evidence="5">
    <location>
        <begin position="125"/>
        <end position="149"/>
    </location>
</feature>
<dbReference type="GO" id="GO:0031119">
    <property type="term" value="P:tRNA pseudouridine synthesis"/>
    <property type="evidence" value="ECO:0007669"/>
    <property type="project" value="TreeGrafter"/>
</dbReference>
<reference evidence="8 9" key="1">
    <citation type="journal article" date="2018" name="Plant J.">
        <title>Genome sequences of Chlorella sorokiniana UTEX 1602 and Micractinium conductrix SAG 241.80: implications to maltose excretion by a green alga.</title>
        <authorList>
            <person name="Arriola M.B."/>
            <person name="Velmurugan N."/>
            <person name="Zhang Y."/>
            <person name="Plunkett M.H."/>
            <person name="Hondzo H."/>
            <person name="Barney B.M."/>
        </authorList>
    </citation>
    <scope>NUCLEOTIDE SEQUENCE [LARGE SCALE GENOMIC DNA]</scope>
    <source>
        <strain evidence="9">UTEX 1602</strain>
    </source>
</reference>
<sequence length="454" mass="47532">MDALDQLGGSVLGFALCACAGTAGAFAAVCGKLAGQPGVSTLSSVLLYGLLALANAVMLALYSRSLRHNSSLASTAATTAVNISATGLLGRAVFGEATSLQWWAGAVTILIGSFLINRSQKQQPAAAPATAPAGGAEQRAKGKAGAQQALTKLTGEPREALKVQAAGRTDTGVHARGQVAQFRCRRQLAPDSIQRALNSRMPPDIRAVAVEAVAPDFNVRYADSKTYSYDIHLGAVADPFLSRFRHHPRRPERLNLDAMTAAAQLLVGTHNYSNFANVSEDGMRKNPVKTIRRYQLLPLEAGVRLEVEGSGFLYKQVRHMTGALLAVGTGQLPAEAIAAALAAGGEACSGAERHAFRGWMVAEAKGLSCCKPPPAQEPPTPRTMATAPMAKLLPGVAAGFAAAFGVMTFLRTTGEAKLPKSVTNPEWAEATKQLLQSMPRTAGTPIALNPGRDF</sequence>
<protein>
    <recommendedName>
        <fullName evidence="4">tRNA pseudouridine synthase</fullName>
        <ecNumber evidence="4">5.4.99.12</ecNumber>
    </recommendedName>
</protein>
<dbReference type="PANTHER" id="PTHR11142:SF0">
    <property type="entry name" value="TRNA PSEUDOURIDINE SYNTHASE-LIKE 1"/>
    <property type="match status" value="1"/>
</dbReference>
<evidence type="ECO:0000313" key="8">
    <source>
        <dbReference type="EMBL" id="PRW58196.1"/>
    </source>
</evidence>
<dbReference type="OrthoDB" id="271910at2759"/>
<dbReference type="InterPro" id="IPR001406">
    <property type="entry name" value="PsdUridine_synth_TruA"/>
</dbReference>
<organism evidence="8 9">
    <name type="scientific">Chlorella sorokiniana</name>
    <name type="common">Freshwater green alga</name>
    <dbReference type="NCBI Taxonomy" id="3076"/>
    <lineage>
        <taxon>Eukaryota</taxon>
        <taxon>Viridiplantae</taxon>
        <taxon>Chlorophyta</taxon>
        <taxon>core chlorophytes</taxon>
        <taxon>Trebouxiophyceae</taxon>
        <taxon>Chlorellales</taxon>
        <taxon>Chlorellaceae</taxon>
        <taxon>Chlorella clade</taxon>
        <taxon>Chlorella</taxon>
    </lineage>
</organism>
<evidence type="ECO:0000256" key="6">
    <source>
        <dbReference type="SAM" id="Phobius"/>
    </source>
</evidence>
<dbReference type="InterPro" id="IPR020095">
    <property type="entry name" value="PsdUridine_synth_TruA_C"/>
</dbReference>
<comment type="caution">
    <text evidence="8">The sequence shown here is derived from an EMBL/GenBank/DDBJ whole genome shotgun (WGS) entry which is preliminary data.</text>
</comment>
<feature type="transmembrane region" description="Helical" evidence="6">
    <location>
        <begin position="43"/>
        <end position="62"/>
    </location>
</feature>
<comment type="similarity">
    <text evidence="1 4">Belongs to the tRNA pseudouridine synthase TruA family.</text>
</comment>
<accession>A0A2P6TVW2</accession>
<dbReference type="InterPro" id="IPR020097">
    <property type="entry name" value="PsdUridine_synth_TruA_a/b_dom"/>
</dbReference>
<dbReference type="Gene3D" id="1.10.3730.20">
    <property type="match status" value="1"/>
</dbReference>
<comment type="catalytic activity">
    <reaction evidence="4">
        <text>uridine(38/39/40) in tRNA = pseudouridine(38/39/40) in tRNA</text>
        <dbReference type="Rhea" id="RHEA:22376"/>
        <dbReference type="Rhea" id="RHEA-COMP:10085"/>
        <dbReference type="Rhea" id="RHEA-COMP:10087"/>
        <dbReference type="ChEBI" id="CHEBI:65314"/>
        <dbReference type="ChEBI" id="CHEBI:65315"/>
        <dbReference type="EC" id="5.4.99.12"/>
    </reaction>
</comment>
<keyword evidence="9" id="KW-1185">Reference proteome</keyword>
<keyword evidence="6" id="KW-0472">Membrane</keyword>
<dbReference type="HAMAP" id="MF_00171">
    <property type="entry name" value="TruA"/>
    <property type="match status" value="1"/>
</dbReference>
<evidence type="ECO:0000256" key="1">
    <source>
        <dbReference type="ARBA" id="ARBA00009375"/>
    </source>
</evidence>
<dbReference type="SUPFAM" id="SSF55120">
    <property type="entry name" value="Pseudouridine synthase"/>
    <property type="match status" value="1"/>
</dbReference>
<feature type="transmembrane region" description="Helical" evidence="6">
    <location>
        <begin position="100"/>
        <end position="116"/>
    </location>
</feature>
<evidence type="ECO:0000256" key="2">
    <source>
        <dbReference type="ARBA" id="ARBA00022694"/>
    </source>
</evidence>
<dbReference type="Gene3D" id="3.30.70.580">
    <property type="entry name" value="Pseudouridine synthase I, catalytic domain, N-terminal subdomain"/>
    <property type="match status" value="1"/>
</dbReference>
<feature type="region of interest" description="Disordered" evidence="5">
    <location>
        <begin position="125"/>
        <end position="153"/>
    </location>
</feature>
<feature type="transmembrane region" description="Helical" evidence="6">
    <location>
        <begin position="392"/>
        <end position="410"/>
    </location>
</feature>
<feature type="domain" description="Pseudouridine synthase I TruA alpha/beta" evidence="7">
    <location>
        <begin position="262"/>
        <end position="343"/>
    </location>
</feature>
<feature type="transmembrane region" description="Helical" evidence="6">
    <location>
        <begin position="74"/>
        <end position="94"/>
    </location>
</feature>
<dbReference type="InterPro" id="IPR037185">
    <property type="entry name" value="EmrE-like"/>
</dbReference>
<gene>
    <name evidence="8" type="ORF">C2E21_2923</name>
</gene>
<keyword evidence="2 4" id="KW-0819">tRNA processing</keyword>
<dbReference type="InterPro" id="IPR020094">
    <property type="entry name" value="TruA/RsuA/RluB/E/F_N"/>
</dbReference>
<keyword evidence="3 4" id="KW-0413">Isomerase</keyword>
<dbReference type="EMBL" id="LHPG02000005">
    <property type="protein sequence ID" value="PRW58196.1"/>
    <property type="molecule type" value="Genomic_DNA"/>
</dbReference>
<evidence type="ECO:0000259" key="7">
    <source>
        <dbReference type="Pfam" id="PF01416"/>
    </source>
</evidence>